<organism evidence="2 3">
    <name type="scientific">Rhynchophorus ferrugineus</name>
    <name type="common">Red palm weevil</name>
    <name type="synonym">Curculio ferrugineus</name>
    <dbReference type="NCBI Taxonomy" id="354439"/>
    <lineage>
        <taxon>Eukaryota</taxon>
        <taxon>Metazoa</taxon>
        <taxon>Ecdysozoa</taxon>
        <taxon>Arthropoda</taxon>
        <taxon>Hexapoda</taxon>
        <taxon>Insecta</taxon>
        <taxon>Pterygota</taxon>
        <taxon>Neoptera</taxon>
        <taxon>Endopterygota</taxon>
        <taxon>Coleoptera</taxon>
        <taxon>Polyphaga</taxon>
        <taxon>Cucujiformia</taxon>
        <taxon>Curculionidae</taxon>
        <taxon>Dryophthorinae</taxon>
        <taxon>Rhynchophorus</taxon>
    </lineage>
</organism>
<evidence type="ECO:0000256" key="1">
    <source>
        <dbReference type="SAM" id="MobiDB-lite"/>
    </source>
</evidence>
<evidence type="ECO:0000313" key="3">
    <source>
        <dbReference type="Proteomes" id="UP000625711"/>
    </source>
</evidence>
<keyword evidence="3" id="KW-1185">Reference proteome</keyword>
<gene>
    <name evidence="2" type="ORF">GWI33_003795</name>
</gene>
<name>A0A834HN48_RHYFE</name>
<evidence type="ECO:0000313" key="2">
    <source>
        <dbReference type="EMBL" id="KAF7262956.1"/>
    </source>
</evidence>
<comment type="caution">
    <text evidence="2">The sequence shown here is derived from an EMBL/GenBank/DDBJ whole genome shotgun (WGS) entry which is preliminary data.</text>
</comment>
<dbReference type="AlphaFoldDB" id="A0A834HN48"/>
<feature type="compositionally biased region" description="Basic residues" evidence="1">
    <location>
        <begin position="46"/>
        <end position="56"/>
    </location>
</feature>
<dbReference type="EMBL" id="JAACXV010023556">
    <property type="protein sequence ID" value="KAF7262956.1"/>
    <property type="molecule type" value="Genomic_DNA"/>
</dbReference>
<sequence>MNTADDERSGRPKKINFRRFLSDNEIIFPTLISPPCTYPGPLRAPEKKRRGKRKNKSLNYDGRKRRCRHNISQSRSNIRLNNANRKIMNRILRELL</sequence>
<protein>
    <submittedName>
        <fullName evidence="2">Uncharacterized protein</fullName>
    </submittedName>
</protein>
<proteinExistence type="predicted"/>
<reference evidence="2" key="1">
    <citation type="submission" date="2020-08" db="EMBL/GenBank/DDBJ databases">
        <title>Genome sequencing and assembly of the red palm weevil Rhynchophorus ferrugineus.</title>
        <authorList>
            <person name="Dias G.B."/>
            <person name="Bergman C.M."/>
            <person name="Manee M."/>
        </authorList>
    </citation>
    <scope>NUCLEOTIDE SEQUENCE</scope>
    <source>
        <strain evidence="2">AA-2017</strain>
        <tissue evidence="2">Whole larva</tissue>
    </source>
</reference>
<accession>A0A834HN48</accession>
<feature type="region of interest" description="Disordered" evidence="1">
    <location>
        <begin position="37"/>
        <end position="65"/>
    </location>
</feature>
<dbReference type="Proteomes" id="UP000625711">
    <property type="component" value="Unassembled WGS sequence"/>
</dbReference>